<sequence>MFGLDSLSGNAQAAAFIGIVLIEAIVLYVGYGALEQAFGEYVVGLLRGE</sequence>
<evidence type="ECO:0000313" key="2">
    <source>
        <dbReference type="EMBL" id="SEP17310.1"/>
    </source>
</evidence>
<dbReference type="InterPro" id="IPR055934">
    <property type="entry name" value="DUF7512"/>
</dbReference>
<keyword evidence="3" id="KW-1185">Reference proteome</keyword>
<keyword evidence="1" id="KW-1133">Transmembrane helix</keyword>
<keyword evidence="1" id="KW-0472">Membrane</keyword>
<feature type="transmembrane region" description="Helical" evidence="1">
    <location>
        <begin position="12"/>
        <end position="31"/>
    </location>
</feature>
<dbReference type="OrthoDB" id="255777at2157"/>
<dbReference type="Pfam" id="PF24352">
    <property type="entry name" value="DUF7512"/>
    <property type="match status" value="1"/>
</dbReference>
<accession>A0A1H8VPT6</accession>
<proteinExistence type="predicted"/>
<dbReference type="RefSeq" id="WP_170845521.1">
    <property type="nucleotide sequence ID" value="NZ_FOCX01000040.1"/>
</dbReference>
<name>A0A1H8VPT6_9EURY</name>
<protein>
    <submittedName>
        <fullName evidence="2">Uncharacterized protein</fullName>
    </submittedName>
</protein>
<dbReference type="EMBL" id="FOCX01000040">
    <property type="protein sequence ID" value="SEP17310.1"/>
    <property type="molecule type" value="Genomic_DNA"/>
</dbReference>
<dbReference type="AlphaFoldDB" id="A0A1H8VPT6"/>
<keyword evidence="1" id="KW-0812">Transmembrane</keyword>
<evidence type="ECO:0000256" key="1">
    <source>
        <dbReference type="SAM" id="Phobius"/>
    </source>
</evidence>
<organism evidence="2 3">
    <name type="scientific">Halorientalis persicus</name>
    <dbReference type="NCBI Taxonomy" id="1367881"/>
    <lineage>
        <taxon>Archaea</taxon>
        <taxon>Methanobacteriati</taxon>
        <taxon>Methanobacteriota</taxon>
        <taxon>Stenosarchaea group</taxon>
        <taxon>Halobacteria</taxon>
        <taxon>Halobacteriales</taxon>
        <taxon>Haloarculaceae</taxon>
        <taxon>Halorientalis</taxon>
    </lineage>
</organism>
<dbReference type="Proteomes" id="UP000198775">
    <property type="component" value="Unassembled WGS sequence"/>
</dbReference>
<gene>
    <name evidence="2" type="ORF">SAMN05216388_104014</name>
</gene>
<reference evidence="3" key="1">
    <citation type="submission" date="2016-10" db="EMBL/GenBank/DDBJ databases">
        <authorList>
            <person name="Varghese N."/>
            <person name="Submissions S."/>
        </authorList>
    </citation>
    <scope>NUCLEOTIDE SEQUENCE [LARGE SCALE GENOMIC DNA]</scope>
    <source>
        <strain evidence="3">IBRC-M 10043</strain>
    </source>
</reference>
<evidence type="ECO:0000313" key="3">
    <source>
        <dbReference type="Proteomes" id="UP000198775"/>
    </source>
</evidence>